<dbReference type="Proteomes" id="UP000249016">
    <property type="component" value="Unassembled WGS sequence"/>
</dbReference>
<reference evidence="1 2" key="1">
    <citation type="submission" date="2018-06" db="EMBL/GenBank/DDBJ databases">
        <title>Spirosoma sp. HMF3257 Genome sequencing and assembly.</title>
        <authorList>
            <person name="Kang H."/>
            <person name="Cha I."/>
            <person name="Kim H."/>
            <person name="Kang J."/>
            <person name="Joh K."/>
        </authorList>
    </citation>
    <scope>NUCLEOTIDE SEQUENCE [LARGE SCALE GENOMIC DNA]</scope>
    <source>
        <strain evidence="1 2">HMF3257</strain>
    </source>
</reference>
<dbReference type="OrthoDB" id="1494940at2"/>
<protein>
    <submittedName>
        <fullName evidence="1">Uncharacterized protein</fullName>
    </submittedName>
</protein>
<comment type="caution">
    <text evidence="1">The sequence shown here is derived from an EMBL/GenBank/DDBJ whole genome shotgun (WGS) entry which is preliminary data.</text>
</comment>
<name>A0A327NRB0_9BACT</name>
<accession>A0A327NRB0</accession>
<keyword evidence="2" id="KW-1185">Reference proteome</keyword>
<evidence type="ECO:0000313" key="1">
    <source>
        <dbReference type="EMBL" id="RAI75238.1"/>
    </source>
</evidence>
<gene>
    <name evidence="1" type="ORF">HMF3257_15460</name>
</gene>
<sequence length="159" mass="17799">MPSDSNAILERLGPAVLPFERSNFNREVLPGEDVIFLDYIISLESGQVPANCLRCDSSDPSLLPSDLKYLWVIDQNGLRIIHEMTPNSLAARGCVCHTNITGNRKAFQGGELWFGKDDTIYVNNQSGRFKAITIAQQQAVLEYFRRLGFSVIQLPNRPS</sequence>
<dbReference type="RefSeq" id="WP_111343445.1">
    <property type="nucleotide sequence ID" value="NZ_QLII01000001.1"/>
</dbReference>
<dbReference type="EMBL" id="QLII01000001">
    <property type="protein sequence ID" value="RAI75238.1"/>
    <property type="molecule type" value="Genomic_DNA"/>
</dbReference>
<proteinExistence type="predicted"/>
<dbReference type="AlphaFoldDB" id="A0A327NRB0"/>
<evidence type="ECO:0000313" key="2">
    <source>
        <dbReference type="Proteomes" id="UP000249016"/>
    </source>
</evidence>
<organism evidence="1 2">
    <name type="scientific">Spirosoma telluris</name>
    <dbReference type="NCBI Taxonomy" id="2183553"/>
    <lineage>
        <taxon>Bacteria</taxon>
        <taxon>Pseudomonadati</taxon>
        <taxon>Bacteroidota</taxon>
        <taxon>Cytophagia</taxon>
        <taxon>Cytophagales</taxon>
        <taxon>Cytophagaceae</taxon>
        <taxon>Spirosoma</taxon>
    </lineage>
</organism>